<dbReference type="Proteomes" id="UP000019102">
    <property type="component" value="Unassembled WGS sequence"/>
</dbReference>
<gene>
    <name evidence="2" type="ORF">JCM21714_4773</name>
</gene>
<dbReference type="EMBL" id="BAVS01000079">
    <property type="protein sequence ID" value="GAE95505.1"/>
    <property type="molecule type" value="Genomic_DNA"/>
</dbReference>
<dbReference type="GO" id="GO:0006313">
    <property type="term" value="P:DNA transposition"/>
    <property type="evidence" value="ECO:0007669"/>
    <property type="project" value="InterPro"/>
</dbReference>
<dbReference type="InterPro" id="IPR047650">
    <property type="entry name" value="Transpos_IS110"/>
</dbReference>
<name>W4VQ75_9BACI</name>
<organism evidence="2 3">
    <name type="scientific">Gracilibacillus boraciitolerans JCM 21714</name>
    <dbReference type="NCBI Taxonomy" id="1298598"/>
    <lineage>
        <taxon>Bacteria</taxon>
        <taxon>Bacillati</taxon>
        <taxon>Bacillota</taxon>
        <taxon>Bacilli</taxon>
        <taxon>Bacillales</taxon>
        <taxon>Bacillaceae</taxon>
        <taxon>Gracilibacillus</taxon>
    </lineage>
</organism>
<sequence>MNIIEKILENPADTDFDIEPLIHGSMKNKIPDLELSIDGFITPEQAGKLAVIKQHYDNLKARKSDLEKLILSLAKPYTEEINLILTVPSFKNTFSAIAVVSEIGADMDVFPTAKHLCSWAGLTPTNNESAGKKKSVRVSRAGGVYIKPPFWYSVLRL</sequence>
<dbReference type="Pfam" id="PF02371">
    <property type="entry name" value="Transposase_20"/>
    <property type="match status" value="1"/>
</dbReference>
<dbReference type="AlphaFoldDB" id="W4VQ75"/>
<evidence type="ECO:0000313" key="2">
    <source>
        <dbReference type="EMBL" id="GAE95505.1"/>
    </source>
</evidence>
<dbReference type="STRING" id="1298598.JCM21714_4773"/>
<dbReference type="GO" id="GO:0004803">
    <property type="term" value="F:transposase activity"/>
    <property type="evidence" value="ECO:0007669"/>
    <property type="project" value="InterPro"/>
</dbReference>
<dbReference type="PANTHER" id="PTHR33055:SF15">
    <property type="entry name" value="TRANSPOSASE-RELATED"/>
    <property type="match status" value="1"/>
</dbReference>
<dbReference type="GO" id="GO:0003677">
    <property type="term" value="F:DNA binding"/>
    <property type="evidence" value="ECO:0007669"/>
    <property type="project" value="InterPro"/>
</dbReference>
<protein>
    <submittedName>
        <fullName evidence="2">Mobile element protein</fullName>
    </submittedName>
</protein>
<feature type="domain" description="Transposase IS116/IS110/IS902 C-terminal" evidence="1">
    <location>
        <begin position="84"/>
        <end position="149"/>
    </location>
</feature>
<evidence type="ECO:0000259" key="1">
    <source>
        <dbReference type="Pfam" id="PF02371"/>
    </source>
</evidence>
<reference evidence="2 3" key="1">
    <citation type="journal article" date="2014" name="Genome Announc.">
        <title>Draft Genome Sequence of the Boron-Tolerant and Moderately Halotolerant Bacterium Gracilibacillus boraciitolerans JCM 21714T.</title>
        <authorList>
            <person name="Ahmed I."/>
            <person name="Oshima K."/>
            <person name="Suda W."/>
            <person name="Kitamura K."/>
            <person name="Iida T."/>
            <person name="Ohmori Y."/>
            <person name="Fujiwara T."/>
            <person name="Hattori M."/>
            <person name="Ohkuma M."/>
        </authorList>
    </citation>
    <scope>NUCLEOTIDE SEQUENCE [LARGE SCALE GENOMIC DNA]</scope>
    <source>
        <strain evidence="2 3">JCM 21714</strain>
    </source>
</reference>
<comment type="caution">
    <text evidence="2">The sequence shown here is derived from an EMBL/GenBank/DDBJ whole genome shotgun (WGS) entry which is preliminary data.</text>
</comment>
<evidence type="ECO:0000313" key="3">
    <source>
        <dbReference type="Proteomes" id="UP000019102"/>
    </source>
</evidence>
<accession>W4VQ75</accession>
<dbReference type="PANTHER" id="PTHR33055">
    <property type="entry name" value="TRANSPOSASE FOR INSERTION SEQUENCE ELEMENT IS1111A"/>
    <property type="match status" value="1"/>
</dbReference>
<proteinExistence type="predicted"/>
<dbReference type="InterPro" id="IPR003346">
    <property type="entry name" value="Transposase_20"/>
</dbReference>
<dbReference type="eggNOG" id="COG3547">
    <property type="taxonomic scope" value="Bacteria"/>
</dbReference>
<keyword evidence="3" id="KW-1185">Reference proteome</keyword>